<proteinExistence type="predicted"/>
<keyword evidence="2" id="KW-0966">Cell projection</keyword>
<reference evidence="3" key="1">
    <citation type="journal article" date="2019" name="Int. J. Syst. Evol. Microbiol.">
        <title>The Global Catalogue of Microorganisms (GCM) 10K type strain sequencing project: providing services to taxonomists for standard genome sequencing and annotation.</title>
        <authorList>
            <consortium name="The Broad Institute Genomics Platform"/>
            <consortium name="The Broad Institute Genome Sequencing Center for Infectious Disease"/>
            <person name="Wu L."/>
            <person name="Ma J."/>
        </authorList>
    </citation>
    <scope>NUCLEOTIDE SEQUENCE [LARGE SCALE GENOMIC DNA]</scope>
    <source>
        <strain evidence="3">KCTC 23707</strain>
    </source>
</reference>
<feature type="region of interest" description="Disordered" evidence="1">
    <location>
        <begin position="1"/>
        <end position="44"/>
    </location>
</feature>
<accession>A0ABW4KBW3</accession>
<gene>
    <name evidence="2" type="ORF">ACFSCV_15725</name>
</gene>
<dbReference type="EMBL" id="JBHUER010000010">
    <property type="protein sequence ID" value="MFD1704457.1"/>
    <property type="molecule type" value="Genomic_DNA"/>
</dbReference>
<keyword evidence="3" id="KW-1185">Reference proteome</keyword>
<organism evidence="2 3">
    <name type="scientific">Methylopila henanensis</name>
    <dbReference type="NCBI Taxonomy" id="873516"/>
    <lineage>
        <taxon>Bacteria</taxon>
        <taxon>Pseudomonadati</taxon>
        <taxon>Pseudomonadota</taxon>
        <taxon>Alphaproteobacteria</taxon>
        <taxon>Hyphomicrobiales</taxon>
        <taxon>Methylopilaceae</taxon>
        <taxon>Methylopila</taxon>
    </lineage>
</organism>
<keyword evidence="2" id="KW-0969">Cilium</keyword>
<sequence>MRIEGPGRLTPGGAAASRAPAAGSGFRLGDAPTSSPAAQPAAVRQSPGIDALLALQAVQEPTAERRRRELKRGRGLLDNLDELKIATLEGRAGLPALTALAERLAARSEQTGDRGLDDALAAIELRARVELAKRGA</sequence>
<protein>
    <submittedName>
        <fullName evidence="2">Flagellar assembly protein FliX</fullName>
    </submittedName>
</protein>
<feature type="compositionally biased region" description="Low complexity" evidence="1">
    <location>
        <begin position="11"/>
        <end position="42"/>
    </location>
</feature>
<evidence type="ECO:0000256" key="1">
    <source>
        <dbReference type="SAM" id="MobiDB-lite"/>
    </source>
</evidence>
<name>A0ABW4KBW3_9HYPH</name>
<evidence type="ECO:0000313" key="3">
    <source>
        <dbReference type="Proteomes" id="UP001597308"/>
    </source>
</evidence>
<keyword evidence="2" id="KW-0282">Flagellum</keyword>
<evidence type="ECO:0000313" key="2">
    <source>
        <dbReference type="EMBL" id="MFD1704457.1"/>
    </source>
</evidence>
<dbReference type="RefSeq" id="WP_378800513.1">
    <property type="nucleotide sequence ID" value="NZ_JBHUER010000010.1"/>
</dbReference>
<comment type="caution">
    <text evidence="2">The sequence shown here is derived from an EMBL/GenBank/DDBJ whole genome shotgun (WGS) entry which is preliminary data.</text>
</comment>
<dbReference type="Pfam" id="PF10768">
    <property type="entry name" value="FliX"/>
    <property type="match status" value="1"/>
</dbReference>
<dbReference type="InterPro" id="IPR019704">
    <property type="entry name" value="Flagellar_assmbl_FliX_class2"/>
</dbReference>
<dbReference type="Proteomes" id="UP001597308">
    <property type="component" value="Unassembled WGS sequence"/>
</dbReference>